<dbReference type="Proteomes" id="UP000483078">
    <property type="component" value="Unassembled WGS sequence"/>
</dbReference>
<comment type="caution">
    <text evidence="2">The sequence shown here is derived from an EMBL/GenBank/DDBJ whole genome shotgun (WGS) entry which is preliminary data.</text>
</comment>
<protein>
    <recommendedName>
        <fullName evidence="4">Beta-lactamase family protein</fullName>
    </recommendedName>
</protein>
<keyword evidence="1" id="KW-1133">Transmembrane helix</keyword>
<reference evidence="2 3" key="1">
    <citation type="submission" date="2019-06" db="EMBL/GenBank/DDBJ databases">
        <title>Enrichment of Autotrophic Halophilic Microorganisms from Red Sea Brine Pool Using Microbial Electrosynthesis System.</title>
        <authorList>
            <person name="Alqahtani M.F."/>
            <person name="Bajracharya S."/>
            <person name="Katuri K.P."/>
            <person name="Ali M."/>
            <person name="Saikaly P.E."/>
        </authorList>
    </citation>
    <scope>NUCLEOTIDE SEQUENCE [LARGE SCALE GENOMIC DNA]</scope>
    <source>
        <strain evidence="2">MES6</strain>
    </source>
</reference>
<name>A0A7C9HCF1_9RHOB</name>
<keyword evidence="1" id="KW-0812">Transmembrane</keyword>
<evidence type="ECO:0000313" key="2">
    <source>
        <dbReference type="EMBL" id="MTJ05165.1"/>
    </source>
</evidence>
<feature type="transmembrane region" description="Helical" evidence="1">
    <location>
        <begin position="12"/>
        <end position="36"/>
    </location>
</feature>
<evidence type="ECO:0008006" key="4">
    <source>
        <dbReference type="Google" id="ProtNLM"/>
    </source>
</evidence>
<dbReference type="RefSeq" id="WP_273249992.1">
    <property type="nucleotide sequence ID" value="NZ_VENJ01000016.1"/>
</dbReference>
<sequence length="149" mass="14924">MQPEPRQTRPTAIPSSALAACALLFLPLVFVAGSLIKGGPVLAPLPSGGVGAEAAPHLDRLLDGVPVGPGSLGTLCGAGSATYSVTPRGVIYGHATWIPGCVSSLSHYADHGLTVAFQINTDAGFLDDSIGVVSALEKALADLAIGAVR</sequence>
<organism evidence="2 3">
    <name type="scientific">Sediminimonas qiaohouensis</name>
    <dbReference type="NCBI Taxonomy" id="552061"/>
    <lineage>
        <taxon>Bacteria</taxon>
        <taxon>Pseudomonadati</taxon>
        <taxon>Pseudomonadota</taxon>
        <taxon>Alphaproteobacteria</taxon>
        <taxon>Rhodobacterales</taxon>
        <taxon>Roseobacteraceae</taxon>
        <taxon>Sediminimonas</taxon>
    </lineage>
</organism>
<gene>
    <name evidence="2" type="ORF">FH759_10815</name>
</gene>
<dbReference type="PROSITE" id="PS51257">
    <property type="entry name" value="PROKAR_LIPOPROTEIN"/>
    <property type="match status" value="1"/>
</dbReference>
<dbReference type="AlphaFoldDB" id="A0A7C9HCF1"/>
<keyword evidence="1" id="KW-0472">Membrane</keyword>
<evidence type="ECO:0000256" key="1">
    <source>
        <dbReference type="SAM" id="Phobius"/>
    </source>
</evidence>
<evidence type="ECO:0000313" key="3">
    <source>
        <dbReference type="Proteomes" id="UP000483078"/>
    </source>
</evidence>
<proteinExistence type="predicted"/>
<accession>A0A7C9HCF1</accession>
<dbReference type="EMBL" id="VENJ01000016">
    <property type="protein sequence ID" value="MTJ05165.1"/>
    <property type="molecule type" value="Genomic_DNA"/>
</dbReference>